<dbReference type="Gene3D" id="1.10.3720.10">
    <property type="entry name" value="MetI-like"/>
    <property type="match status" value="1"/>
</dbReference>
<evidence type="ECO:0000256" key="5">
    <source>
        <dbReference type="ARBA" id="ARBA00022989"/>
    </source>
</evidence>
<feature type="transmembrane region" description="Helical" evidence="7">
    <location>
        <begin position="281"/>
        <end position="300"/>
    </location>
</feature>
<protein>
    <submittedName>
        <fullName evidence="9">ABC transporter permease</fullName>
    </submittedName>
</protein>
<dbReference type="CDD" id="cd06261">
    <property type="entry name" value="TM_PBP2"/>
    <property type="match status" value="1"/>
</dbReference>
<dbReference type="Pfam" id="PF19300">
    <property type="entry name" value="BPD_transp_1_N"/>
    <property type="match status" value="1"/>
</dbReference>
<evidence type="ECO:0000259" key="8">
    <source>
        <dbReference type="PROSITE" id="PS50928"/>
    </source>
</evidence>
<keyword evidence="6 7" id="KW-0472">Membrane</keyword>
<comment type="subcellular location">
    <subcellularLocation>
        <location evidence="1 7">Cell membrane</location>
        <topology evidence="1 7">Multi-pass membrane protein</topology>
    </subcellularLocation>
</comment>
<feature type="transmembrane region" description="Helical" evidence="7">
    <location>
        <begin position="134"/>
        <end position="161"/>
    </location>
</feature>
<evidence type="ECO:0000313" key="9">
    <source>
        <dbReference type="EMBL" id="TKR24702.1"/>
    </source>
</evidence>
<evidence type="ECO:0000256" key="3">
    <source>
        <dbReference type="ARBA" id="ARBA00022475"/>
    </source>
</evidence>
<feature type="transmembrane region" description="Helical" evidence="7">
    <location>
        <begin position="99"/>
        <end position="122"/>
    </location>
</feature>
<keyword evidence="2 7" id="KW-0813">Transport</keyword>
<dbReference type="PANTHER" id="PTHR43163:SF6">
    <property type="entry name" value="DIPEPTIDE TRANSPORT SYSTEM PERMEASE PROTEIN DPPB-RELATED"/>
    <property type="match status" value="1"/>
</dbReference>
<evidence type="ECO:0000256" key="6">
    <source>
        <dbReference type="ARBA" id="ARBA00023136"/>
    </source>
</evidence>
<dbReference type="RefSeq" id="WP_137277447.1">
    <property type="nucleotide sequence ID" value="NZ_QKNX01000007.1"/>
</dbReference>
<evidence type="ECO:0000313" key="10">
    <source>
        <dbReference type="Proteomes" id="UP000308037"/>
    </source>
</evidence>
<proteinExistence type="inferred from homology"/>
<feature type="transmembrane region" description="Helical" evidence="7">
    <location>
        <begin position="235"/>
        <end position="261"/>
    </location>
</feature>
<keyword evidence="3" id="KW-1003">Cell membrane</keyword>
<dbReference type="EMBL" id="QKNX01000007">
    <property type="protein sequence ID" value="TKR24702.1"/>
    <property type="molecule type" value="Genomic_DNA"/>
</dbReference>
<evidence type="ECO:0000256" key="2">
    <source>
        <dbReference type="ARBA" id="ARBA00022448"/>
    </source>
</evidence>
<dbReference type="PROSITE" id="PS50928">
    <property type="entry name" value="ABC_TM1"/>
    <property type="match status" value="1"/>
</dbReference>
<reference evidence="9 10" key="1">
    <citation type="submission" date="2019-04" db="EMBL/GenBank/DDBJ databases">
        <title>Natronomonas sp. F20-122 a newhaloarchaeon isolated from a saline saltern of Isla Bacuta, Huelva, Spain.</title>
        <authorList>
            <person name="Duran-Viseras A."/>
            <person name="Sanchez-Porro C."/>
            <person name="Ventosa A."/>
        </authorList>
    </citation>
    <scope>NUCLEOTIDE SEQUENCE [LARGE SCALE GENOMIC DNA]</scope>
    <source>
        <strain evidence="9 10">F20-122</strain>
    </source>
</reference>
<gene>
    <name evidence="9" type="ORF">DM868_13950</name>
</gene>
<dbReference type="GO" id="GO:0055085">
    <property type="term" value="P:transmembrane transport"/>
    <property type="evidence" value="ECO:0007669"/>
    <property type="project" value="InterPro"/>
</dbReference>
<organism evidence="9 10">
    <name type="scientific">Natronomonas salsuginis</name>
    <dbReference type="NCBI Taxonomy" id="2217661"/>
    <lineage>
        <taxon>Archaea</taxon>
        <taxon>Methanobacteriati</taxon>
        <taxon>Methanobacteriota</taxon>
        <taxon>Stenosarchaea group</taxon>
        <taxon>Halobacteria</taxon>
        <taxon>Halobacteriales</taxon>
        <taxon>Natronomonadaceae</taxon>
        <taxon>Natronomonas</taxon>
    </lineage>
</organism>
<evidence type="ECO:0000256" key="4">
    <source>
        <dbReference type="ARBA" id="ARBA00022692"/>
    </source>
</evidence>
<evidence type="ECO:0000256" key="1">
    <source>
        <dbReference type="ARBA" id="ARBA00004651"/>
    </source>
</evidence>
<evidence type="ECO:0000256" key="7">
    <source>
        <dbReference type="RuleBase" id="RU363032"/>
    </source>
</evidence>
<feature type="transmembrane region" description="Helical" evidence="7">
    <location>
        <begin position="181"/>
        <end position="199"/>
    </location>
</feature>
<dbReference type="SUPFAM" id="SSF161098">
    <property type="entry name" value="MetI-like"/>
    <property type="match status" value="1"/>
</dbReference>
<name>A0A4U5J6Q2_9EURY</name>
<dbReference type="InterPro" id="IPR045621">
    <property type="entry name" value="BPD_transp_1_N"/>
</dbReference>
<dbReference type="OrthoDB" id="44105at2157"/>
<dbReference type="PANTHER" id="PTHR43163">
    <property type="entry name" value="DIPEPTIDE TRANSPORT SYSTEM PERMEASE PROTEIN DPPB-RELATED"/>
    <property type="match status" value="1"/>
</dbReference>
<feature type="domain" description="ABC transmembrane type-1" evidence="8">
    <location>
        <begin position="95"/>
        <end position="304"/>
    </location>
</feature>
<sequence length="319" mass="34528">MKRYALARLGQSVVLVWLVSTIVFFWVRLLPGGPFQTMFGQQANPAVVEKMAAEFGLNQPLYLQYLDWMSNLVLLDWGRSITSGEQVTSILLQAAPKSISIAVLGAVIGLSLAFPAAIISATHKDRLPDIVSTVIAYMGLSMPGFFIGILLALVFGVYLGWLPVFGYTPPSEGVIPWLKSVVLPATAVGLPYGAVVLRITRSSLIDTLDAPYLKTARAKGVGSRVRLYKHALQNALLPVVTIAGIQFGIIVVGTVTVEFVFGINALGRLLVESILQRNYPVTQGVIILIAAMMILINIVVDLTYTVLDPQISYGGDSRR</sequence>
<comment type="similarity">
    <text evidence="7">Belongs to the binding-protein-dependent transport system permease family.</text>
</comment>
<dbReference type="GO" id="GO:0005886">
    <property type="term" value="C:plasma membrane"/>
    <property type="evidence" value="ECO:0007669"/>
    <property type="project" value="UniProtKB-SubCell"/>
</dbReference>
<comment type="caution">
    <text evidence="9">The sequence shown here is derived from an EMBL/GenBank/DDBJ whole genome shotgun (WGS) entry which is preliminary data.</text>
</comment>
<dbReference type="Pfam" id="PF00528">
    <property type="entry name" value="BPD_transp_1"/>
    <property type="match status" value="1"/>
</dbReference>
<keyword evidence="10" id="KW-1185">Reference proteome</keyword>
<keyword evidence="4 7" id="KW-0812">Transmembrane</keyword>
<dbReference type="InterPro" id="IPR000515">
    <property type="entry name" value="MetI-like"/>
</dbReference>
<keyword evidence="5 7" id="KW-1133">Transmembrane helix</keyword>
<dbReference type="AlphaFoldDB" id="A0A4U5J6Q2"/>
<feature type="transmembrane region" description="Helical" evidence="7">
    <location>
        <begin position="12"/>
        <end position="29"/>
    </location>
</feature>
<dbReference type="Proteomes" id="UP000308037">
    <property type="component" value="Unassembled WGS sequence"/>
</dbReference>
<accession>A0A4U5J6Q2</accession>
<dbReference type="InterPro" id="IPR035906">
    <property type="entry name" value="MetI-like_sf"/>
</dbReference>